<dbReference type="AlphaFoldDB" id="Q3J1E2"/>
<dbReference type="EnsemblBacteria" id="ABA79392">
    <property type="protein sequence ID" value="ABA79392"/>
    <property type="gene ID" value="RSP_6103"/>
</dbReference>
<dbReference type="GeneID" id="3719380"/>
<feature type="region of interest" description="Disordered" evidence="1">
    <location>
        <begin position="1"/>
        <end position="30"/>
    </location>
</feature>
<dbReference type="KEGG" id="rsp:RSP_6103"/>
<dbReference type="Proteomes" id="UP000002703">
    <property type="component" value="Chromosome 1"/>
</dbReference>
<accession>Q3J1E2</accession>
<keyword evidence="3" id="KW-1185">Reference proteome</keyword>
<dbReference type="RefSeq" id="WP_011338079.1">
    <property type="nucleotide sequence ID" value="NC_007493.2"/>
</dbReference>
<proteinExistence type="predicted"/>
<protein>
    <recommendedName>
        <fullName evidence="4">NYN domain-containing protein</fullName>
    </recommendedName>
</protein>
<dbReference type="EMBL" id="CP000143">
    <property type="protein sequence ID" value="ABA79392.1"/>
    <property type="molecule type" value="Genomic_DNA"/>
</dbReference>
<gene>
    <name evidence="2" type="ORF">RSP_6103</name>
</gene>
<organism evidence="2 3">
    <name type="scientific">Cereibacter sphaeroides (strain ATCC 17023 / DSM 158 / JCM 6121 / CCUG 31486 / LMG 2827 / NBRC 12203 / NCIMB 8253 / ATH 2.4.1.)</name>
    <name type="common">Rhodobacter sphaeroides</name>
    <dbReference type="NCBI Taxonomy" id="272943"/>
    <lineage>
        <taxon>Bacteria</taxon>
        <taxon>Pseudomonadati</taxon>
        <taxon>Pseudomonadota</taxon>
        <taxon>Alphaproteobacteria</taxon>
        <taxon>Rhodobacterales</taxon>
        <taxon>Paracoccaceae</taxon>
        <taxon>Cereibacter</taxon>
    </lineage>
</organism>
<evidence type="ECO:0000313" key="2">
    <source>
        <dbReference type="EMBL" id="ABA79392.1"/>
    </source>
</evidence>
<evidence type="ECO:0000313" key="3">
    <source>
        <dbReference type="Proteomes" id="UP000002703"/>
    </source>
</evidence>
<dbReference type="STRING" id="272943.RSP_6103"/>
<evidence type="ECO:0000256" key="1">
    <source>
        <dbReference type="SAM" id="MobiDB-lite"/>
    </source>
</evidence>
<evidence type="ECO:0008006" key="4">
    <source>
        <dbReference type="Google" id="ProtNLM"/>
    </source>
</evidence>
<name>Q3J1E2_CERS4</name>
<reference evidence="3" key="1">
    <citation type="submission" date="2005-09" db="EMBL/GenBank/DDBJ databases">
        <title>Complete sequence of chromosome 1 of Rhodobacter sphaeroides 2.4.1.</title>
        <authorList>
            <person name="Copeland A."/>
            <person name="Lucas S."/>
            <person name="Lapidus A."/>
            <person name="Barry K."/>
            <person name="Detter J.C."/>
            <person name="Glavina T."/>
            <person name="Hammon N."/>
            <person name="Israni S."/>
            <person name="Pitluck S."/>
            <person name="Richardson P."/>
            <person name="Mackenzie C."/>
            <person name="Choudhary M."/>
            <person name="Larimer F."/>
            <person name="Hauser L.J."/>
            <person name="Land M."/>
            <person name="Donohue T.J."/>
            <person name="Kaplan S."/>
        </authorList>
    </citation>
    <scope>NUCLEOTIDE SEQUENCE [LARGE SCALE GENOMIC DNA]</scope>
    <source>
        <strain evidence="3">ATCC 17023 / DSM 158 / JCM 6121 / CCUG 31486 / LMG 2827 / NBRC 12203 / NCIMB 8253 / ATH 2.4.1.</strain>
    </source>
</reference>
<sequence>MTITFRTPHRIPSPRVAPSTRPRGLTPVTGPIPDTLTGRILLLVDAENLVLSARDLDVALDFEALRAAFARYDRRQVECHAVYSQDIGDGPLAVHLVRRGWHPTPRPPIQRLPADRGHRNADNWFVFVAARSLRSVGKEEDVPTARRNGRYRSGTHYATVG</sequence>